<dbReference type="SUPFAM" id="SSF51735">
    <property type="entry name" value="NAD(P)-binding Rossmann-fold domains"/>
    <property type="match status" value="1"/>
</dbReference>
<organism evidence="6 7">
    <name type="scientific">Rhizobium leguminosarum</name>
    <dbReference type="NCBI Taxonomy" id="384"/>
    <lineage>
        <taxon>Bacteria</taxon>
        <taxon>Pseudomonadati</taxon>
        <taxon>Pseudomonadota</taxon>
        <taxon>Alphaproteobacteria</taxon>
        <taxon>Hyphomicrobiales</taxon>
        <taxon>Rhizobiaceae</taxon>
        <taxon>Rhizobium/Agrobacterium group</taxon>
        <taxon>Rhizobium</taxon>
    </lineage>
</organism>
<dbReference type="InterPro" id="IPR006180">
    <property type="entry name" value="3-OHacyl-CoA_DH_CS"/>
</dbReference>
<dbReference type="InterPro" id="IPR008927">
    <property type="entry name" value="6-PGluconate_DH-like_C_sf"/>
</dbReference>
<feature type="domain" description="3-hydroxyacyl-CoA dehydrogenase C-terminal" evidence="4">
    <location>
        <begin position="181"/>
        <end position="279"/>
    </location>
</feature>
<dbReference type="Gene3D" id="3.40.50.720">
    <property type="entry name" value="NAD(P)-binding Rossmann-like Domain"/>
    <property type="match status" value="1"/>
</dbReference>
<dbReference type="Pfam" id="PF02737">
    <property type="entry name" value="3HCDH_N"/>
    <property type="match status" value="1"/>
</dbReference>
<feature type="domain" description="3-hydroxyacyl-CoA dehydrogenase NAD binding" evidence="5">
    <location>
        <begin position="14"/>
        <end position="176"/>
    </location>
</feature>
<dbReference type="InterPro" id="IPR006108">
    <property type="entry name" value="3HC_DH_C"/>
</dbReference>
<gene>
    <name evidence="6" type="ORF">CUJ84_pRLN1000677</name>
</gene>
<proteinExistence type="inferred from homology"/>
<dbReference type="PROSITE" id="PS00067">
    <property type="entry name" value="3HCDH"/>
    <property type="match status" value="1"/>
</dbReference>
<dbReference type="InterPro" id="IPR022694">
    <property type="entry name" value="3-OHacyl-CoA_DH"/>
</dbReference>
<evidence type="ECO:0000259" key="5">
    <source>
        <dbReference type="Pfam" id="PF02737"/>
    </source>
</evidence>
<dbReference type="GO" id="GO:0016616">
    <property type="term" value="F:oxidoreductase activity, acting on the CH-OH group of donors, NAD or NADP as acceptor"/>
    <property type="evidence" value="ECO:0007669"/>
    <property type="project" value="InterPro"/>
</dbReference>
<dbReference type="GO" id="GO:0070403">
    <property type="term" value="F:NAD+ binding"/>
    <property type="evidence" value="ECO:0007669"/>
    <property type="project" value="InterPro"/>
</dbReference>
<protein>
    <submittedName>
        <fullName evidence="6">3-hydroxyacyl-CoA dehydrogenase</fullName>
    </submittedName>
</protein>
<dbReference type="PANTHER" id="PTHR48075">
    <property type="entry name" value="3-HYDROXYACYL-COA DEHYDROGENASE FAMILY PROTEIN"/>
    <property type="match status" value="1"/>
</dbReference>
<keyword evidence="2" id="KW-0560">Oxidoreductase</keyword>
<dbReference type="RefSeq" id="WP_105008804.1">
    <property type="nucleotide sequence ID" value="NZ_CP025013.1"/>
</dbReference>
<reference evidence="6 7" key="1">
    <citation type="submission" date="2017-11" db="EMBL/GenBank/DDBJ databases">
        <title>Complete genome of Rhizobium leguminosarum Norway, an ineffective micro-symbiont.</title>
        <authorList>
            <person name="Hoffrichter A."/>
            <person name="Liang J."/>
            <person name="Brachmann A."/>
            <person name="Marin M."/>
        </authorList>
    </citation>
    <scope>NUCLEOTIDE SEQUENCE [LARGE SCALE GENOMIC DNA]</scope>
    <source>
        <strain evidence="6 7">Norway</strain>
        <plasmid evidence="7">Plasmid prln1</plasmid>
    </source>
</reference>
<dbReference type="Proteomes" id="UP000238523">
    <property type="component" value="Plasmid pRLN1"/>
</dbReference>
<evidence type="ECO:0000259" key="4">
    <source>
        <dbReference type="Pfam" id="PF00725"/>
    </source>
</evidence>
<evidence type="ECO:0000313" key="6">
    <source>
        <dbReference type="EMBL" id="AUW46133.1"/>
    </source>
</evidence>
<dbReference type="Gene3D" id="1.10.1040.10">
    <property type="entry name" value="N-(1-d-carboxylethyl)-l-norvaline Dehydrogenase, domain 2"/>
    <property type="match status" value="1"/>
</dbReference>
<evidence type="ECO:0000256" key="3">
    <source>
        <dbReference type="PIRSR" id="PIRSR000105-1"/>
    </source>
</evidence>
<dbReference type="PIRSF" id="PIRSF000105">
    <property type="entry name" value="HCDH"/>
    <property type="match status" value="1"/>
</dbReference>
<dbReference type="EMBL" id="CP025013">
    <property type="protein sequence ID" value="AUW46133.1"/>
    <property type="molecule type" value="Genomic_DNA"/>
</dbReference>
<sequence>MVQEMNDKTRIRPKVAILGAGTMGAGIAGVFAEQGYPVAIYSRSAETLDKARSRIVAIAGEAAVTYTTSMEDCVAGAGIVSENLAEDVTLKQRVFGEIEAMAPVDCLLTTNTSSVPITLIAAGLGRPERVVGIHWFNPPAVMPLVEIVRGEKTSDEVVQRARELCADIGKEVIEVKTDIAGFVVNRLQYAILREALHLVEVGAASIEDVDRAVETTLAPRWSAAGPLRLMDLAGLDTVEKVSSILMPALDRNEAIPSLVSRLCEEGAFGTKSGRGFYDWTAEEIAAAIARRDDTVRLLTERRKP</sequence>
<dbReference type="InterPro" id="IPR006176">
    <property type="entry name" value="3-OHacyl-CoA_DH_NAD-bd"/>
</dbReference>
<evidence type="ECO:0000256" key="2">
    <source>
        <dbReference type="ARBA" id="ARBA00023002"/>
    </source>
</evidence>
<comment type="similarity">
    <text evidence="1">Belongs to the 3-hydroxyacyl-CoA dehydrogenase family.</text>
</comment>
<dbReference type="AlphaFoldDB" id="A0A2K9ZD03"/>
<accession>A0A2K9ZD03</accession>
<evidence type="ECO:0000313" key="7">
    <source>
        <dbReference type="Proteomes" id="UP000238523"/>
    </source>
</evidence>
<evidence type="ECO:0000256" key="1">
    <source>
        <dbReference type="ARBA" id="ARBA00009463"/>
    </source>
</evidence>
<dbReference type="Pfam" id="PF00725">
    <property type="entry name" value="3HCDH"/>
    <property type="match status" value="1"/>
</dbReference>
<geneLocation type="plasmid" evidence="7">
    <name>prln1</name>
</geneLocation>
<dbReference type="PANTHER" id="PTHR48075:SF5">
    <property type="entry name" value="3-HYDROXYBUTYRYL-COA DEHYDROGENASE"/>
    <property type="match status" value="1"/>
</dbReference>
<dbReference type="GO" id="GO:0006631">
    <property type="term" value="P:fatty acid metabolic process"/>
    <property type="evidence" value="ECO:0007669"/>
    <property type="project" value="InterPro"/>
</dbReference>
<dbReference type="SUPFAM" id="SSF48179">
    <property type="entry name" value="6-phosphogluconate dehydrogenase C-terminal domain-like"/>
    <property type="match status" value="1"/>
</dbReference>
<dbReference type="InterPro" id="IPR013328">
    <property type="entry name" value="6PGD_dom2"/>
</dbReference>
<keyword evidence="6" id="KW-0614">Plasmid</keyword>
<name>A0A2K9ZD03_RHILE</name>
<feature type="site" description="Important for catalytic activity" evidence="3">
    <location>
        <position position="134"/>
    </location>
</feature>
<dbReference type="InterPro" id="IPR036291">
    <property type="entry name" value="NAD(P)-bd_dom_sf"/>
</dbReference>